<evidence type="ECO:0000256" key="4">
    <source>
        <dbReference type="ARBA" id="ARBA00022989"/>
    </source>
</evidence>
<gene>
    <name evidence="7" type="primary">tqsA</name>
    <name evidence="7" type="ORF">DSM104635_03598</name>
</gene>
<name>A0A6I6MVE8_9CAUL</name>
<dbReference type="KEGG" id="tsv:DSM104635_03598"/>
<reference evidence="8" key="1">
    <citation type="submission" date="2019-12" db="EMBL/GenBank/DDBJ databases">
        <title>Complete genome of Terracaulis silvestris 0127_4.</title>
        <authorList>
            <person name="Vieira S."/>
            <person name="Riedel T."/>
            <person name="Sproer C."/>
            <person name="Pascual J."/>
            <person name="Boedeker C."/>
            <person name="Overmann J."/>
        </authorList>
    </citation>
    <scope>NUCLEOTIDE SEQUENCE [LARGE SCALE GENOMIC DNA]</scope>
    <source>
        <strain evidence="8">0127_4</strain>
    </source>
</reference>
<organism evidence="7 8">
    <name type="scientific">Terricaulis silvestris</name>
    <dbReference type="NCBI Taxonomy" id="2686094"/>
    <lineage>
        <taxon>Bacteria</taxon>
        <taxon>Pseudomonadati</taxon>
        <taxon>Pseudomonadota</taxon>
        <taxon>Alphaproteobacteria</taxon>
        <taxon>Caulobacterales</taxon>
        <taxon>Caulobacteraceae</taxon>
        <taxon>Terricaulis</taxon>
    </lineage>
</organism>
<evidence type="ECO:0000256" key="1">
    <source>
        <dbReference type="ARBA" id="ARBA00004141"/>
    </source>
</evidence>
<keyword evidence="8" id="KW-1185">Reference proteome</keyword>
<feature type="transmembrane region" description="Helical" evidence="6">
    <location>
        <begin position="195"/>
        <end position="217"/>
    </location>
</feature>
<dbReference type="GO" id="GO:0055085">
    <property type="term" value="P:transmembrane transport"/>
    <property type="evidence" value="ECO:0007669"/>
    <property type="project" value="TreeGrafter"/>
</dbReference>
<feature type="transmembrane region" description="Helical" evidence="6">
    <location>
        <begin position="258"/>
        <end position="280"/>
    </location>
</feature>
<dbReference type="PANTHER" id="PTHR21716:SF64">
    <property type="entry name" value="AI-2 TRANSPORT PROTEIN TQSA"/>
    <property type="match status" value="1"/>
</dbReference>
<keyword evidence="5 6" id="KW-0472">Membrane</keyword>
<protein>
    <submittedName>
        <fullName evidence="7">Transport of quorum-sensing signal protein</fullName>
    </submittedName>
</protein>
<feature type="transmembrane region" description="Helical" evidence="6">
    <location>
        <begin position="146"/>
        <end position="168"/>
    </location>
</feature>
<evidence type="ECO:0000256" key="3">
    <source>
        <dbReference type="ARBA" id="ARBA00022692"/>
    </source>
</evidence>
<dbReference type="Proteomes" id="UP000431269">
    <property type="component" value="Chromosome"/>
</dbReference>
<sequence length="359" mass="38858">MATMDVSQRGALWIVATGVIAVGLYFFREPLTQFAMAIILWLAIDGLTETLDKRIPVLPRWLALPLALIVVLSIVALIGWVVVDNIAAIIGDLTRYEFRLNQVLSQLHQAVGGPGRAPTVGDLVAQFDPARLTTEIGESIQNAASAAMFTLIYLAFIFPAAGVMSAKLDFIFRNKAQRAAAADVFMRIRESMERYLWVQTVMSLIITALTYATLAIIGLENALFWSFLIFFLNYIPTIGSIAAVVLTTAVALVQFPTLGPVVGVFAGVGVWQFVIGNFIQPRMTGDSLNLSAVVVLLALAIWGTVWGIVGAFLAAPMTVMLMIVLAQFPTTRWIAILLSADGKPTPDSPRLSKSESGSK</sequence>
<proteinExistence type="inferred from homology"/>
<dbReference type="InterPro" id="IPR002549">
    <property type="entry name" value="AI-2E-like"/>
</dbReference>
<feature type="transmembrane region" description="Helical" evidence="6">
    <location>
        <begin position="63"/>
        <end position="83"/>
    </location>
</feature>
<dbReference type="RefSeq" id="WP_158767509.1">
    <property type="nucleotide sequence ID" value="NZ_CP047045.1"/>
</dbReference>
<dbReference type="Pfam" id="PF01594">
    <property type="entry name" value="AI-2E_transport"/>
    <property type="match status" value="1"/>
</dbReference>
<accession>A0A6I6MVE8</accession>
<evidence type="ECO:0000256" key="2">
    <source>
        <dbReference type="ARBA" id="ARBA00009773"/>
    </source>
</evidence>
<dbReference type="PANTHER" id="PTHR21716">
    <property type="entry name" value="TRANSMEMBRANE PROTEIN"/>
    <property type="match status" value="1"/>
</dbReference>
<dbReference type="GO" id="GO:0016020">
    <property type="term" value="C:membrane"/>
    <property type="evidence" value="ECO:0007669"/>
    <property type="project" value="UniProtKB-SubCell"/>
</dbReference>
<evidence type="ECO:0000313" key="7">
    <source>
        <dbReference type="EMBL" id="QGZ96737.1"/>
    </source>
</evidence>
<keyword evidence="3 6" id="KW-0812">Transmembrane</keyword>
<dbReference type="EMBL" id="CP047045">
    <property type="protein sequence ID" value="QGZ96737.1"/>
    <property type="molecule type" value="Genomic_DNA"/>
</dbReference>
<feature type="transmembrane region" description="Helical" evidence="6">
    <location>
        <begin position="292"/>
        <end position="325"/>
    </location>
</feature>
<comment type="subcellular location">
    <subcellularLocation>
        <location evidence="1">Membrane</location>
        <topology evidence="1">Multi-pass membrane protein</topology>
    </subcellularLocation>
</comment>
<evidence type="ECO:0000256" key="6">
    <source>
        <dbReference type="SAM" id="Phobius"/>
    </source>
</evidence>
<keyword evidence="4 6" id="KW-1133">Transmembrane helix</keyword>
<evidence type="ECO:0000256" key="5">
    <source>
        <dbReference type="ARBA" id="ARBA00023136"/>
    </source>
</evidence>
<dbReference type="AlphaFoldDB" id="A0A6I6MVE8"/>
<evidence type="ECO:0000313" key="8">
    <source>
        <dbReference type="Proteomes" id="UP000431269"/>
    </source>
</evidence>
<comment type="similarity">
    <text evidence="2">Belongs to the autoinducer-2 exporter (AI-2E) (TC 2.A.86) family.</text>
</comment>
<feature type="transmembrane region" description="Helical" evidence="6">
    <location>
        <begin position="12"/>
        <end position="28"/>
    </location>
</feature>
<feature type="transmembrane region" description="Helical" evidence="6">
    <location>
        <begin position="223"/>
        <end position="246"/>
    </location>
</feature>